<organism evidence="2 3">
    <name type="scientific">Fluviispira sanaruensis</name>
    <dbReference type="NCBI Taxonomy" id="2493639"/>
    <lineage>
        <taxon>Bacteria</taxon>
        <taxon>Pseudomonadati</taxon>
        <taxon>Bdellovibrionota</taxon>
        <taxon>Oligoflexia</taxon>
        <taxon>Silvanigrellales</taxon>
        <taxon>Silvanigrellaceae</taxon>
        <taxon>Fluviispira</taxon>
    </lineage>
</organism>
<dbReference type="AlphaFoldDB" id="A0A4P2VKL7"/>
<name>A0A4P2VKL7_FLUSA</name>
<accession>A0A4P2VKL7</accession>
<evidence type="ECO:0000256" key="1">
    <source>
        <dbReference type="SAM" id="SignalP"/>
    </source>
</evidence>
<gene>
    <name evidence="2" type="ORF">JCM31447_17640</name>
</gene>
<dbReference type="EMBL" id="AP019368">
    <property type="protein sequence ID" value="BBH53321.1"/>
    <property type="molecule type" value="Genomic_DNA"/>
</dbReference>
<keyword evidence="3" id="KW-1185">Reference proteome</keyword>
<protein>
    <submittedName>
        <fullName evidence="2">Uncharacterized protein</fullName>
    </submittedName>
</protein>
<proteinExistence type="predicted"/>
<dbReference type="KEGG" id="sbf:JCM31447_17640"/>
<feature type="chain" id="PRO_5020757652" evidence="1">
    <location>
        <begin position="21"/>
        <end position="132"/>
    </location>
</feature>
<dbReference type="RefSeq" id="WP_130608931.1">
    <property type="nucleotide sequence ID" value="NZ_AP019368.1"/>
</dbReference>
<dbReference type="Proteomes" id="UP000291236">
    <property type="component" value="Chromosome"/>
</dbReference>
<sequence>MFIKKIVLFSALAVSVNSYAQSQGTDEQYEILFYSMGVNFTIDFKNRIYTRKLGNITCQRQIHENISYRCYQNENISYRCYQNDNPSDMLLTNHDYYLESDDFNKLINVQNHLNSNEILSIGDFKFHNLGLK</sequence>
<evidence type="ECO:0000313" key="2">
    <source>
        <dbReference type="EMBL" id="BBH53321.1"/>
    </source>
</evidence>
<feature type="signal peptide" evidence="1">
    <location>
        <begin position="1"/>
        <end position="20"/>
    </location>
</feature>
<keyword evidence="1" id="KW-0732">Signal</keyword>
<reference evidence="2 3" key="1">
    <citation type="submission" date="2018-12" db="EMBL/GenBank/DDBJ databases">
        <title>Rubrispira sanarue gen. nov., sp., nov., a member of the order Silvanigrellales, isolated from a brackish lake in Hamamatsu Japan.</title>
        <authorList>
            <person name="Maejima Y."/>
            <person name="Iino T."/>
            <person name="Muraguchi Y."/>
            <person name="Fukuda K."/>
            <person name="Nojiri H."/>
            <person name="Ohkuma M."/>
            <person name="Moriuchi R."/>
            <person name="Dohra H."/>
            <person name="Kimbara K."/>
            <person name="Shintani M."/>
        </authorList>
    </citation>
    <scope>NUCLEOTIDE SEQUENCE [LARGE SCALE GENOMIC DNA]</scope>
    <source>
        <strain evidence="2 3">RF1110005</strain>
    </source>
</reference>
<evidence type="ECO:0000313" key="3">
    <source>
        <dbReference type="Proteomes" id="UP000291236"/>
    </source>
</evidence>